<dbReference type="AlphaFoldDB" id="C2MCA0"/>
<name>C2MCA0_9PORP</name>
<dbReference type="SMART" id="SM00635">
    <property type="entry name" value="BID_2"/>
    <property type="match status" value="1"/>
</dbReference>
<evidence type="ECO:0000313" key="2">
    <source>
        <dbReference type="EMBL" id="EEK16709.1"/>
    </source>
</evidence>
<dbReference type="InterPro" id="IPR003343">
    <property type="entry name" value="Big_2"/>
</dbReference>
<keyword evidence="3" id="KW-1185">Reference proteome</keyword>
<dbReference type="Gene3D" id="2.60.40.1080">
    <property type="match status" value="1"/>
</dbReference>
<dbReference type="EMBL" id="ACLR01000170">
    <property type="protein sequence ID" value="EEK16709.1"/>
    <property type="molecule type" value="Genomic_DNA"/>
</dbReference>
<dbReference type="InterPro" id="IPR008964">
    <property type="entry name" value="Invasin/intimin_cell_adhesion"/>
</dbReference>
<comment type="caution">
    <text evidence="2">The sequence shown here is derived from an EMBL/GenBank/DDBJ whole genome shotgun (WGS) entry which is preliminary data.</text>
</comment>
<dbReference type="SUPFAM" id="SSF49373">
    <property type="entry name" value="Invasin/intimin cell-adhesion fragments"/>
    <property type="match status" value="1"/>
</dbReference>
<feature type="domain" description="BIG2" evidence="1">
    <location>
        <begin position="59"/>
        <end position="133"/>
    </location>
</feature>
<protein>
    <submittedName>
        <fullName evidence="2">Bacterial group 2 Ig-like protein</fullName>
    </submittedName>
</protein>
<dbReference type="Pfam" id="PF02368">
    <property type="entry name" value="Big_2"/>
    <property type="match status" value="1"/>
</dbReference>
<dbReference type="Proteomes" id="UP000003303">
    <property type="component" value="Unassembled WGS sequence"/>
</dbReference>
<dbReference type="STRING" id="596327.PORUE0001_0878"/>
<evidence type="ECO:0000313" key="3">
    <source>
        <dbReference type="Proteomes" id="UP000003303"/>
    </source>
</evidence>
<gene>
    <name evidence="2" type="ORF">PORUE0001_0878</name>
</gene>
<organism evidence="2 3">
    <name type="scientific">Porphyromonas uenonis 60-3</name>
    <dbReference type="NCBI Taxonomy" id="596327"/>
    <lineage>
        <taxon>Bacteria</taxon>
        <taxon>Pseudomonadati</taxon>
        <taxon>Bacteroidota</taxon>
        <taxon>Bacteroidia</taxon>
        <taxon>Bacteroidales</taxon>
        <taxon>Porphyromonadaceae</taxon>
        <taxon>Porphyromonas</taxon>
    </lineage>
</organism>
<sequence length="334" mass="38025">MLCGLYLHGFEKGYIFVAQFGLNHITLNNNLMTQKKLITLVTILICCMGLGACKEKDKPVEVKISIPEAVKLLVGETYKLEVNVYPKDLKVTFESTNTQVVTVCEKGVLKAIAEGEAEVKATAGNVTKVCKVSVTKPNNIDKSRYLGLDASAEDQQYFAPIYIPKEEDFKPDKLDLFKSAVTPFGWIYEADAKDPEGKLFYRFVSPNKKDENGKEIDTKSQFCMDFLAYNHSMPGAPVYIRMGLYRHFAMDYLVKPETFTEPKDLKVQKELLKIMEHYGFTEDAQFTVLGRDNAYVAYNTKFDPKTPLRGVMFTEREEDHPGFRLTFQISYGRR</sequence>
<proteinExistence type="predicted"/>
<evidence type="ECO:0000259" key="1">
    <source>
        <dbReference type="SMART" id="SM00635"/>
    </source>
</evidence>
<accession>C2MCA0</accession>
<reference evidence="2 3" key="1">
    <citation type="submission" date="2009-04" db="EMBL/GenBank/DDBJ databases">
        <authorList>
            <person name="Sebastian Y."/>
            <person name="Madupu R."/>
            <person name="Durkin A.S."/>
            <person name="Torralba M."/>
            <person name="Methe B."/>
            <person name="Sutton G.G."/>
            <person name="Strausberg R.L."/>
            <person name="Nelson K.E."/>
        </authorList>
    </citation>
    <scope>NUCLEOTIDE SEQUENCE [LARGE SCALE GENOMIC DNA]</scope>
    <source>
        <strain evidence="2 3">60-3</strain>
    </source>
</reference>